<name>J3MYW2_ORYBR</name>
<dbReference type="HOGENOM" id="CLU_2967971_0_0_1"/>
<evidence type="ECO:0000313" key="1">
    <source>
        <dbReference type="EnsemblPlants" id="OB09G21910.1"/>
    </source>
</evidence>
<reference evidence="1" key="1">
    <citation type="journal article" date="2013" name="Nat. Commun.">
        <title>Whole-genome sequencing of Oryza brachyantha reveals mechanisms underlying Oryza genome evolution.</title>
        <authorList>
            <person name="Chen J."/>
            <person name="Huang Q."/>
            <person name="Gao D."/>
            <person name="Wang J."/>
            <person name="Lang Y."/>
            <person name="Liu T."/>
            <person name="Li B."/>
            <person name="Bai Z."/>
            <person name="Luis Goicoechea J."/>
            <person name="Liang C."/>
            <person name="Chen C."/>
            <person name="Zhang W."/>
            <person name="Sun S."/>
            <person name="Liao Y."/>
            <person name="Zhang X."/>
            <person name="Yang L."/>
            <person name="Song C."/>
            <person name="Wang M."/>
            <person name="Shi J."/>
            <person name="Liu G."/>
            <person name="Liu J."/>
            <person name="Zhou H."/>
            <person name="Zhou W."/>
            <person name="Yu Q."/>
            <person name="An N."/>
            <person name="Chen Y."/>
            <person name="Cai Q."/>
            <person name="Wang B."/>
            <person name="Liu B."/>
            <person name="Min J."/>
            <person name="Huang Y."/>
            <person name="Wu H."/>
            <person name="Li Z."/>
            <person name="Zhang Y."/>
            <person name="Yin Y."/>
            <person name="Song W."/>
            <person name="Jiang J."/>
            <person name="Jackson S.A."/>
            <person name="Wing R.A."/>
            <person name="Wang J."/>
            <person name="Chen M."/>
        </authorList>
    </citation>
    <scope>NUCLEOTIDE SEQUENCE [LARGE SCALE GENOMIC DNA]</scope>
    <source>
        <strain evidence="1">cv. IRGC 101232</strain>
    </source>
</reference>
<accession>J3MYW2</accession>
<organism evidence="1">
    <name type="scientific">Oryza brachyantha</name>
    <name type="common">malo sina</name>
    <dbReference type="NCBI Taxonomy" id="4533"/>
    <lineage>
        <taxon>Eukaryota</taxon>
        <taxon>Viridiplantae</taxon>
        <taxon>Streptophyta</taxon>
        <taxon>Embryophyta</taxon>
        <taxon>Tracheophyta</taxon>
        <taxon>Spermatophyta</taxon>
        <taxon>Magnoliopsida</taxon>
        <taxon>Liliopsida</taxon>
        <taxon>Poales</taxon>
        <taxon>Poaceae</taxon>
        <taxon>BOP clade</taxon>
        <taxon>Oryzoideae</taxon>
        <taxon>Oryzeae</taxon>
        <taxon>Oryzinae</taxon>
        <taxon>Oryza</taxon>
    </lineage>
</organism>
<reference evidence="1" key="2">
    <citation type="submission" date="2013-04" db="UniProtKB">
        <authorList>
            <consortium name="EnsemblPlants"/>
        </authorList>
    </citation>
    <scope>IDENTIFICATION</scope>
</reference>
<keyword evidence="2" id="KW-1185">Reference proteome</keyword>
<dbReference type="EnsemblPlants" id="OB09G21910.1">
    <property type="protein sequence ID" value="OB09G21910.1"/>
    <property type="gene ID" value="OB09G21910"/>
</dbReference>
<protein>
    <submittedName>
        <fullName evidence="1">Uncharacterized protein</fullName>
    </submittedName>
</protein>
<proteinExistence type="predicted"/>
<dbReference type="AlphaFoldDB" id="J3MYW2"/>
<evidence type="ECO:0000313" key="2">
    <source>
        <dbReference type="Proteomes" id="UP000006038"/>
    </source>
</evidence>
<dbReference type="Gramene" id="OB09G21910.1">
    <property type="protein sequence ID" value="OB09G21910.1"/>
    <property type="gene ID" value="OB09G21910"/>
</dbReference>
<dbReference type="Proteomes" id="UP000006038">
    <property type="component" value="Chromosome 9"/>
</dbReference>
<sequence length="59" mass="6751">MEVEPRRVCRSEGLEVPCKDRSHGQQDAPAHGVEDSMDLFVSKNESRVKVLAWCLVRIR</sequence>